<dbReference type="OrthoDB" id="2909885at2759"/>
<dbReference type="EMBL" id="LUEZ02000069">
    <property type="protein sequence ID" value="RDB20317.1"/>
    <property type="molecule type" value="Genomic_DNA"/>
</dbReference>
<keyword evidence="3" id="KW-1185">Reference proteome</keyword>
<feature type="chain" id="PRO_5016976222" evidence="1">
    <location>
        <begin position="21"/>
        <end position="181"/>
    </location>
</feature>
<organism evidence="2 3">
    <name type="scientific">Hypsizygus marmoreus</name>
    <name type="common">White beech mushroom</name>
    <name type="synonym">Agaricus marmoreus</name>
    <dbReference type="NCBI Taxonomy" id="39966"/>
    <lineage>
        <taxon>Eukaryota</taxon>
        <taxon>Fungi</taxon>
        <taxon>Dikarya</taxon>
        <taxon>Basidiomycota</taxon>
        <taxon>Agaricomycotina</taxon>
        <taxon>Agaricomycetes</taxon>
        <taxon>Agaricomycetidae</taxon>
        <taxon>Agaricales</taxon>
        <taxon>Tricholomatineae</taxon>
        <taxon>Lyophyllaceae</taxon>
        <taxon>Hypsizygus</taxon>
    </lineage>
</organism>
<dbReference type="SUPFAM" id="SSF52309">
    <property type="entry name" value="N-(deoxy)ribosyltransferase-like"/>
    <property type="match status" value="1"/>
</dbReference>
<reference evidence="2" key="1">
    <citation type="submission" date="2018-04" db="EMBL/GenBank/DDBJ databases">
        <title>Whole genome sequencing of Hypsizygus marmoreus.</title>
        <authorList>
            <person name="Choi I.-G."/>
            <person name="Min B."/>
            <person name="Kim J.-G."/>
            <person name="Kim S."/>
            <person name="Oh Y.-L."/>
            <person name="Kong W.-S."/>
            <person name="Park H."/>
            <person name="Jeong J."/>
            <person name="Song E.-S."/>
        </authorList>
    </citation>
    <scope>NUCLEOTIDE SEQUENCE [LARGE SCALE GENOMIC DNA]</scope>
    <source>
        <strain evidence="2">51987-8</strain>
    </source>
</reference>
<dbReference type="InParanoid" id="A0A369JIB7"/>
<name>A0A369JIB7_HYPMA</name>
<gene>
    <name evidence="2" type="ORF">Hypma_012638</name>
</gene>
<sequence length="181" mass="19990">MLFSRLSLVLTLLIFGSVTAAPVPDAYTYSTLILRAPMTPAHKAAAVQVLKQVKNKLRPQPNQAVFWSGTTTKDGKLTSIRHDAGDYAKANGKETIHQALEKNNIKIPGPRNNPASTRLWDAASKIWAFRSKGETNAILGDRRPGNVYDNIEKPRLIKNPDVNKIVEHDKNKGTSSTVHQK</sequence>
<dbReference type="Proteomes" id="UP000076154">
    <property type="component" value="Unassembled WGS sequence"/>
</dbReference>
<evidence type="ECO:0000313" key="3">
    <source>
        <dbReference type="Proteomes" id="UP000076154"/>
    </source>
</evidence>
<accession>A0A369JIB7</accession>
<comment type="caution">
    <text evidence="2">The sequence shown here is derived from an EMBL/GenBank/DDBJ whole genome shotgun (WGS) entry which is preliminary data.</text>
</comment>
<keyword evidence="1" id="KW-0732">Signal</keyword>
<protein>
    <submittedName>
        <fullName evidence="2">Uncharacterized protein</fullName>
    </submittedName>
</protein>
<evidence type="ECO:0000256" key="1">
    <source>
        <dbReference type="SAM" id="SignalP"/>
    </source>
</evidence>
<evidence type="ECO:0000313" key="2">
    <source>
        <dbReference type="EMBL" id="RDB20317.1"/>
    </source>
</evidence>
<feature type="signal peptide" evidence="1">
    <location>
        <begin position="1"/>
        <end position="20"/>
    </location>
</feature>
<dbReference type="AlphaFoldDB" id="A0A369JIB7"/>
<proteinExistence type="predicted"/>